<dbReference type="Proteomes" id="UP000313231">
    <property type="component" value="Unassembled WGS sequence"/>
</dbReference>
<dbReference type="Pfam" id="PF02397">
    <property type="entry name" value="Bac_transf"/>
    <property type="match status" value="1"/>
</dbReference>
<dbReference type="GO" id="GO:0016780">
    <property type="term" value="F:phosphotransferase activity, for other substituted phosphate groups"/>
    <property type="evidence" value="ECO:0007669"/>
    <property type="project" value="TreeGrafter"/>
</dbReference>
<reference evidence="9 10" key="1">
    <citation type="journal article" date="2016" name="Int. J. Syst. Evol. Microbiol.">
        <title>Nocardioides albidus sp. nov., an actinobacterium isolated from garden soil.</title>
        <authorList>
            <person name="Singh H."/>
            <person name="Du J."/>
            <person name="Trinh H."/>
            <person name="Won K."/>
            <person name="Yang J.E."/>
            <person name="Yin C."/>
            <person name="Kook M."/>
            <person name="Yi T.H."/>
        </authorList>
    </citation>
    <scope>NUCLEOTIDE SEQUENCE [LARGE SCALE GENOMIC DNA]</scope>
    <source>
        <strain evidence="9 10">CCTCC AB 2015297</strain>
    </source>
</reference>
<dbReference type="InterPro" id="IPR003362">
    <property type="entry name" value="Bact_transf"/>
</dbReference>
<evidence type="ECO:0000256" key="4">
    <source>
        <dbReference type="ARBA" id="ARBA00022692"/>
    </source>
</evidence>
<dbReference type="AlphaFoldDB" id="A0A5C4VKK3"/>
<proteinExistence type="inferred from homology"/>
<keyword evidence="3 9" id="KW-0808">Transferase</keyword>
<dbReference type="EMBL" id="VDMP01000027">
    <property type="protein sequence ID" value="TNM36342.1"/>
    <property type="molecule type" value="Genomic_DNA"/>
</dbReference>
<gene>
    <name evidence="9" type="ORF">FHP29_19500</name>
</gene>
<feature type="transmembrane region" description="Helical" evidence="7">
    <location>
        <begin position="88"/>
        <end position="108"/>
    </location>
</feature>
<feature type="transmembrane region" description="Helical" evidence="7">
    <location>
        <begin position="55"/>
        <end position="76"/>
    </location>
</feature>
<feature type="transmembrane region" description="Helical" evidence="7">
    <location>
        <begin position="114"/>
        <end position="136"/>
    </location>
</feature>
<dbReference type="PANTHER" id="PTHR30576:SF10">
    <property type="entry name" value="SLL5057 PROTEIN"/>
    <property type="match status" value="1"/>
</dbReference>
<evidence type="ECO:0000313" key="10">
    <source>
        <dbReference type="Proteomes" id="UP000313231"/>
    </source>
</evidence>
<evidence type="ECO:0000256" key="5">
    <source>
        <dbReference type="ARBA" id="ARBA00022989"/>
    </source>
</evidence>
<feature type="domain" description="Bacterial sugar transferase" evidence="8">
    <location>
        <begin position="285"/>
        <end position="474"/>
    </location>
</feature>
<sequence>MTVIAARPGGRPTARRATTRKALPRAGQVLALTDASAAILVVLGATVVVDAVARVAPAFLFVPMWLAAVAATGDYRLPGHPGARCRRLAVAALVLPTGTLLVADAVGYPLSAGTVTAVCVMTAGLGGLARGAVAVITRRGVHLRGVTHRVVVAARADTLPLLLARLGESRSHRFEVVGACVSADAADAADPLPPAGVPVVRGLAACAPTARVIGADAVILAPDPATSAADLQRLCWSLEEAGVAIFVWTGLLSSPVGRTRLDVGEQLPLLHLGAPRRLGPSHCVKHALDRTVAALALLGLAPLLLALAIAVRLDSPGPAFFRQTRVGRNDVPFTMWKLRTMSSGLAGGATSTDLVDLNEASGPLFKIRRDPRVTRVGRWLRRTSLDELPQLINVVLGQMSLVGPRPALPCEVEAYQPDVRHRLVVRPGITGLWQVSGRSDLSWEETVRLDQQYVDNWSLLLDVRILVRTARAVLSGRGAY</sequence>
<dbReference type="NCBIfam" id="TIGR03025">
    <property type="entry name" value="EPS_sugtrans"/>
    <property type="match status" value="1"/>
</dbReference>
<comment type="subcellular location">
    <subcellularLocation>
        <location evidence="1">Membrane</location>
        <topology evidence="1">Multi-pass membrane protein</topology>
    </subcellularLocation>
</comment>
<accession>A0A5C4VKK3</accession>
<comment type="similarity">
    <text evidence="2">Belongs to the bacterial sugar transferase family.</text>
</comment>
<dbReference type="PANTHER" id="PTHR30576">
    <property type="entry name" value="COLANIC BIOSYNTHESIS UDP-GLUCOSE LIPID CARRIER TRANSFERASE"/>
    <property type="match status" value="1"/>
</dbReference>
<feature type="transmembrane region" description="Helical" evidence="7">
    <location>
        <begin position="29"/>
        <end position="49"/>
    </location>
</feature>
<dbReference type="OrthoDB" id="9808602at2"/>
<dbReference type="InterPro" id="IPR017475">
    <property type="entry name" value="EPS_sugar_tfrase"/>
</dbReference>
<keyword evidence="5 7" id="KW-1133">Transmembrane helix</keyword>
<feature type="transmembrane region" description="Helical" evidence="7">
    <location>
        <begin position="292"/>
        <end position="313"/>
    </location>
</feature>
<name>A0A5C4VKK3_9ACTN</name>
<evidence type="ECO:0000256" key="2">
    <source>
        <dbReference type="ARBA" id="ARBA00006464"/>
    </source>
</evidence>
<evidence type="ECO:0000259" key="8">
    <source>
        <dbReference type="Pfam" id="PF02397"/>
    </source>
</evidence>
<evidence type="ECO:0000256" key="1">
    <source>
        <dbReference type="ARBA" id="ARBA00004141"/>
    </source>
</evidence>
<protein>
    <submittedName>
        <fullName evidence="9">Sugar transferase</fullName>
    </submittedName>
</protein>
<dbReference type="RefSeq" id="WP_139624528.1">
    <property type="nucleotide sequence ID" value="NZ_VDMP01000027.1"/>
</dbReference>
<keyword evidence="6 7" id="KW-0472">Membrane</keyword>
<evidence type="ECO:0000256" key="6">
    <source>
        <dbReference type="ARBA" id="ARBA00023136"/>
    </source>
</evidence>
<keyword evidence="4 7" id="KW-0812">Transmembrane</keyword>
<keyword evidence="10" id="KW-1185">Reference proteome</keyword>
<evidence type="ECO:0000313" key="9">
    <source>
        <dbReference type="EMBL" id="TNM36342.1"/>
    </source>
</evidence>
<dbReference type="GO" id="GO:0016020">
    <property type="term" value="C:membrane"/>
    <property type="evidence" value="ECO:0007669"/>
    <property type="project" value="UniProtKB-SubCell"/>
</dbReference>
<comment type="caution">
    <text evidence="9">The sequence shown here is derived from an EMBL/GenBank/DDBJ whole genome shotgun (WGS) entry which is preliminary data.</text>
</comment>
<evidence type="ECO:0000256" key="3">
    <source>
        <dbReference type="ARBA" id="ARBA00022679"/>
    </source>
</evidence>
<organism evidence="9 10">
    <name type="scientific">Nocardioides albidus</name>
    <dbReference type="NCBI Taxonomy" id="1517589"/>
    <lineage>
        <taxon>Bacteria</taxon>
        <taxon>Bacillati</taxon>
        <taxon>Actinomycetota</taxon>
        <taxon>Actinomycetes</taxon>
        <taxon>Propionibacteriales</taxon>
        <taxon>Nocardioidaceae</taxon>
        <taxon>Nocardioides</taxon>
    </lineage>
</organism>
<evidence type="ECO:0000256" key="7">
    <source>
        <dbReference type="SAM" id="Phobius"/>
    </source>
</evidence>